<dbReference type="GO" id="GO:0003677">
    <property type="term" value="F:DNA binding"/>
    <property type="evidence" value="ECO:0007669"/>
    <property type="project" value="UniProtKB-KW"/>
</dbReference>
<dbReference type="SUPFAM" id="SSF52172">
    <property type="entry name" value="CheY-like"/>
    <property type="match status" value="1"/>
</dbReference>
<dbReference type="InterPro" id="IPR039420">
    <property type="entry name" value="WalR-like"/>
</dbReference>
<dbReference type="GO" id="GO:0000160">
    <property type="term" value="P:phosphorelay signal transduction system"/>
    <property type="evidence" value="ECO:0007669"/>
    <property type="project" value="InterPro"/>
</dbReference>
<keyword evidence="3" id="KW-0804">Transcription</keyword>
<name>A0AAE9HFH1_ALCFA</name>
<dbReference type="EMBL" id="CP095873">
    <property type="protein sequence ID" value="UPL23411.1"/>
    <property type="molecule type" value="Genomic_DNA"/>
</dbReference>
<evidence type="ECO:0000313" key="8">
    <source>
        <dbReference type="Proteomes" id="UP000830925"/>
    </source>
</evidence>
<evidence type="ECO:0000259" key="5">
    <source>
        <dbReference type="PROSITE" id="PS50043"/>
    </source>
</evidence>
<proteinExistence type="predicted"/>
<dbReference type="GO" id="GO:0006355">
    <property type="term" value="P:regulation of DNA-templated transcription"/>
    <property type="evidence" value="ECO:0007669"/>
    <property type="project" value="InterPro"/>
</dbReference>
<dbReference type="InterPro" id="IPR001789">
    <property type="entry name" value="Sig_transdc_resp-reg_receiver"/>
</dbReference>
<feature type="domain" description="Response regulatory" evidence="6">
    <location>
        <begin position="1"/>
        <end position="117"/>
    </location>
</feature>
<feature type="domain" description="HTH luxR-type" evidence="5">
    <location>
        <begin position="143"/>
        <end position="208"/>
    </location>
</feature>
<dbReference type="Proteomes" id="UP000830925">
    <property type="component" value="Chromosome"/>
</dbReference>
<feature type="modified residue" description="4-aspartylphosphate" evidence="4">
    <location>
        <position position="52"/>
    </location>
</feature>
<dbReference type="CDD" id="cd06170">
    <property type="entry name" value="LuxR_C_like"/>
    <property type="match status" value="1"/>
</dbReference>
<dbReference type="PROSITE" id="PS00622">
    <property type="entry name" value="HTH_LUXR_1"/>
    <property type="match status" value="1"/>
</dbReference>
<dbReference type="SMART" id="SM00421">
    <property type="entry name" value="HTH_LUXR"/>
    <property type="match status" value="1"/>
</dbReference>
<reference evidence="7" key="1">
    <citation type="submission" date="2022-04" db="EMBL/GenBank/DDBJ databases">
        <title>Genomic mining of Alcaligenes faecalis D334 producing ectoin and derivatives.</title>
        <authorList>
            <person name="Doan V.T."/>
            <person name="Quach N.T."/>
            <person name="Vu T.-H.-N."/>
            <person name="Phi Q.-T."/>
        </authorList>
    </citation>
    <scope>NUCLEOTIDE SEQUENCE</scope>
    <source>
        <strain evidence="7">D334</strain>
    </source>
</reference>
<dbReference type="Gene3D" id="3.40.50.2300">
    <property type="match status" value="1"/>
</dbReference>
<dbReference type="PROSITE" id="PS50043">
    <property type="entry name" value="HTH_LUXR_2"/>
    <property type="match status" value="1"/>
</dbReference>
<evidence type="ECO:0000256" key="2">
    <source>
        <dbReference type="ARBA" id="ARBA00023125"/>
    </source>
</evidence>
<dbReference type="InterPro" id="IPR000792">
    <property type="entry name" value="Tscrpt_reg_LuxR_C"/>
</dbReference>
<dbReference type="PRINTS" id="PR00038">
    <property type="entry name" value="HTHLUXR"/>
</dbReference>
<dbReference type="Gene3D" id="1.10.10.10">
    <property type="entry name" value="Winged helix-like DNA-binding domain superfamily/Winged helix DNA-binding domain"/>
    <property type="match status" value="1"/>
</dbReference>
<sequence>MLIVEDDELMQARLVRILKGMDLPTQAVCIAGSLGAAREFIKTGSFSLVMVDIGLPDGSGIELIAELRAKGIDVPLVILSAWSKPDLIVEAVRAGATGYLLKEREDIELSLSIGIVFRGGSPIDPFVAQYIMEELAGRLPRPTQSNSMMLSPRETEVLGLIANGLSNQAIADQLYISRNTVECHIKSIYRKLEVPSRTNAINKARKHGLI</sequence>
<dbReference type="Pfam" id="PF00072">
    <property type="entry name" value="Response_reg"/>
    <property type="match status" value="1"/>
</dbReference>
<dbReference type="SMART" id="SM00448">
    <property type="entry name" value="REC"/>
    <property type="match status" value="1"/>
</dbReference>
<gene>
    <name evidence="7" type="ORF">MXF72_16495</name>
</gene>
<evidence type="ECO:0000313" key="7">
    <source>
        <dbReference type="EMBL" id="UPL23411.1"/>
    </source>
</evidence>
<keyword evidence="1" id="KW-0805">Transcription regulation</keyword>
<dbReference type="Pfam" id="PF00196">
    <property type="entry name" value="GerE"/>
    <property type="match status" value="1"/>
</dbReference>
<evidence type="ECO:0000256" key="1">
    <source>
        <dbReference type="ARBA" id="ARBA00023015"/>
    </source>
</evidence>
<dbReference type="PANTHER" id="PTHR43214">
    <property type="entry name" value="TWO-COMPONENT RESPONSE REGULATOR"/>
    <property type="match status" value="1"/>
</dbReference>
<keyword evidence="2" id="KW-0238">DNA-binding</keyword>
<evidence type="ECO:0000256" key="3">
    <source>
        <dbReference type="ARBA" id="ARBA00023163"/>
    </source>
</evidence>
<keyword evidence="4" id="KW-0597">Phosphoprotein</keyword>
<organism evidence="7 8">
    <name type="scientific">Alcaligenes faecalis</name>
    <dbReference type="NCBI Taxonomy" id="511"/>
    <lineage>
        <taxon>Bacteria</taxon>
        <taxon>Pseudomonadati</taxon>
        <taxon>Pseudomonadota</taxon>
        <taxon>Betaproteobacteria</taxon>
        <taxon>Burkholderiales</taxon>
        <taxon>Alcaligenaceae</taxon>
        <taxon>Alcaligenes</taxon>
    </lineage>
</organism>
<dbReference type="AlphaFoldDB" id="A0AAE9HFH1"/>
<protein>
    <submittedName>
        <fullName evidence="7">Response regulator transcription factor</fullName>
    </submittedName>
</protein>
<dbReference type="InterPro" id="IPR011006">
    <property type="entry name" value="CheY-like_superfamily"/>
</dbReference>
<accession>A0AAE9HFH1</accession>
<evidence type="ECO:0000259" key="6">
    <source>
        <dbReference type="PROSITE" id="PS50110"/>
    </source>
</evidence>
<dbReference type="InterPro" id="IPR036388">
    <property type="entry name" value="WH-like_DNA-bd_sf"/>
</dbReference>
<dbReference type="PROSITE" id="PS50110">
    <property type="entry name" value="RESPONSE_REGULATORY"/>
    <property type="match status" value="1"/>
</dbReference>
<dbReference type="PANTHER" id="PTHR43214:SF41">
    <property type="entry name" value="NITRATE_NITRITE RESPONSE REGULATOR PROTEIN NARP"/>
    <property type="match status" value="1"/>
</dbReference>
<evidence type="ECO:0000256" key="4">
    <source>
        <dbReference type="PROSITE-ProRule" id="PRU00169"/>
    </source>
</evidence>